<keyword evidence="1" id="KW-0472">Membrane</keyword>
<keyword evidence="3" id="KW-1185">Reference proteome</keyword>
<feature type="transmembrane region" description="Helical" evidence="1">
    <location>
        <begin position="20"/>
        <end position="38"/>
    </location>
</feature>
<reference evidence="2 3" key="1">
    <citation type="journal article" date="2013" name="Front. Plant Sci.">
        <title>The Reference Genome of the Halophytic Plant Eutrema salsugineum.</title>
        <authorList>
            <person name="Yang R."/>
            <person name="Jarvis D.E."/>
            <person name="Chen H."/>
            <person name="Beilstein M.A."/>
            <person name="Grimwood J."/>
            <person name="Jenkins J."/>
            <person name="Shu S."/>
            <person name="Prochnik S."/>
            <person name="Xin M."/>
            <person name="Ma C."/>
            <person name="Schmutz J."/>
            <person name="Wing R.A."/>
            <person name="Mitchell-Olds T."/>
            <person name="Schumaker K.S."/>
            <person name="Wang X."/>
        </authorList>
    </citation>
    <scope>NUCLEOTIDE SEQUENCE [LARGE SCALE GENOMIC DNA]</scope>
</reference>
<dbReference type="Gramene" id="ESQ28780">
    <property type="protein sequence ID" value="ESQ28780"/>
    <property type="gene ID" value="EUTSA_v10019475mg"/>
</dbReference>
<dbReference type="AlphaFoldDB" id="V4JTW5"/>
<organism evidence="2 3">
    <name type="scientific">Eutrema salsugineum</name>
    <name type="common">Saltwater cress</name>
    <name type="synonym">Sisymbrium salsugineum</name>
    <dbReference type="NCBI Taxonomy" id="72664"/>
    <lineage>
        <taxon>Eukaryota</taxon>
        <taxon>Viridiplantae</taxon>
        <taxon>Streptophyta</taxon>
        <taxon>Embryophyta</taxon>
        <taxon>Tracheophyta</taxon>
        <taxon>Spermatophyta</taxon>
        <taxon>Magnoliopsida</taxon>
        <taxon>eudicotyledons</taxon>
        <taxon>Gunneridae</taxon>
        <taxon>Pentapetalae</taxon>
        <taxon>rosids</taxon>
        <taxon>malvids</taxon>
        <taxon>Brassicales</taxon>
        <taxon>Brassicaceae</taxon>
        <taxon>Eutremeae</taxon>
        <taxon>Eutrema</taxon>
    </lineage>
</organism>
<dbReference type="KEGG" id="eus:EUTSA_v10019475mg"/>
<proteinExistence type="predicted"/>
<name>V4JTW5_EUTSA</name>
<accession>V4JTW5</accession>
<dbReference type="EMBL" id="KI517953">
    <property type="protein sequence ID" value="ESQ28780.1"/>
    <property type="molecule type" value="Genomic_DNA"/>
</dbReference>
<gene>
    <name evidence="2" type="ORF">EUTSA_v10019475mg</name>
</gene>
<feature type="transmembrane region" description="Helical" evidence="1">
    <location>
        <begin position="67"/>
        <end position="85"/>
    </location>
</feature>
<keyword evidence="1" id="KW-1133">Transmembrane helix</keyword>
<keyword evidence="1" id="KW-0812">Transmembrane</keyword>
<dbReference type="Proteomes" id="UP000030689">
    <property type="component" value="Unassembled WGS sequence"/>
</dbReference>
<protein>
    <submittedName>
        <fullName evidence="2">Uncharacterized protein</fullName>
    </submittedName>
</protein>
<sequence>MDFIVLVIYKTMRCFVRRCSSPYLLAVIGFSAIFYYLVQEIERRKSQRFEWMVDVFFSLRERLSPTINYYFIQWWFVGAFVLLLVQGKSHPLDIFFRGLLMFQFIYGILKPPPWPDDSLEKMEHLIPAEATIHLSFKNNWCTTTTRISKSTVSITTMIWIIWYHEVNIWKHVRDAMAFHCVIWRLINAVPGWHTYRIRVRPILKKENNKFQNLLACKAYLGRKQC</sequence>
<evidence type="ECO:0000256" key="1">
    <source>
        <dbReference type="SAM" id="Phobius"/>
    </source>
</evidence>
<evidence type="ECO:0000313" key="3">
    <source>
        <dbReference type="Proteomes" id="UP000030689"/>
    </source>
</evidence>
<evidence type="ECO:0000313" key="2">
    <source>
        <dbReference type="EMBL" id="ESQ28780.1"/>
    </source>
</evidence>